<gene>
    <name evidence="1" type="ORF">CY0110_05792</name>
</gene>
<sequence>MSCYVINVLATQDLNQIADYNVEAGEKFFREFNQK</sequence>
<protein>
    <submittedName>
        <fullName evidence="1">Uncharacterized protein</fullName>
    </submittedName>
</protein>
<keyword evidence="2" id="KW-1185">Reference proteome</keyword>
<organism evidence="1 2">
    <name type="scientific">Crocosphaera chwakensis CCY0110</name>
    <dbReference type="NCBI Taxonomy" id="391612"/>
    <lineage>
        <taxon>Bacteria</taxon>
        <taxon>Bacillati</taxon>
        <taxon>Cyanobacteriota</taxon>
        <taxon>Cyanophyceae</taxon>
        <taxon>Oscillatoriophycideae</taxon>
        <taxon>Chroococcales</taxon>
        <taxon>Aphanothecaceae</taxon>
        <taxon>Crocosphaera</taxon>
        <taxon>Crocosphaera chwakensis</taxon>
    </lineage>
</organism>
<dbReference type="AlphaFoldDB" id="A3IQB8"/>
<dbReference type="Proteomes" id="UP000003781">
    <property type="component" value="Unassembled WGS sequence"/>
</dbReference>
<name>A3IQB8_9CHRO</name>
<accession>A3IQB8</accession>
<proteinExistence type="predicted"/>
<reference evidence="1 2" key="1">
    <citation type="submission" date="2007-03" db="EMBL/GenBank/DDBJ databases">
        <authorList>
            <person name="Stal L."/>
            <person name="Ferriera S."/>
            <person name="Johnson J."/>
            <person name="Kravitz S."/>
            <person name="Beeson K."/>
            <person name="Sutton G."/>
            <person name="Rogers Y.-H."/>
            <person name="Friedman R."/>
            <person name="Frazier M."/>
            <person name="Venter J.C."/>
        </authorList>
    </citation>
    <scope>NUCLEOTIDE SEQUENCE [LARGE SCALE GENOMIC DNA]</scope>
    <source>
        <strain evidence="1 2">CCY0110</strain>
    </source>
</reference>
<dbReference type="EMBL" id="AAXW01000014">
    <property type="protein sequence ID" value="EAZ91458.1"/>
    <property type="molecule type" value="Genomic_DNA"/>
</dbReference>
<evidence type="ECO:0000313" key="1">
    <source>
        <dbReference type="EMBL" id="EAZ91458.1"/>
    </source>
</evidence>
<evidence type="ECO:0000313" key="2">
    <source>
        <dbReference type="Proteomes" id="UP000003781"/>
    </source>
</evidence>
<comment type="caution">
    <text evidence="1">The sequence shown here is derived from an EMBL/GenBank/DDBJ whole genome shotgun (WGS) entry which is preliminary data.</text>
</comment>